<feature type="transmembrane region" description="Helical" evidence="7">
    <location>
        <begin position="340"/>
        <end position="363"/>
    </location>
</feature>
<feature type="transmembrane region" description="Helical" evidence="7">
    <location>
        <begin position="166"/>
        <end position="187"/>
    </location>
</feature>
<evidence type="ECO:0000256" key="7">
    <source>
        <dbReference type="SAM" id="Phobius"/>
    </source>
</evidence>
<dbReference type="OrthoDB" id="2351575at2"/>
<accession>A0A398B356</accession>
<evidence type="ECO:0000256" key="5">
    <source>
        <dbReference type="ARBA" id="ARBA00022989"/>
    </source>
</evidence>
<dbReference type="Pfam" id="PF05977">
    <property type="entry name" value="MFS_3"/>
    <property type="match status" value="1"/>
</dbReference>
<feature type="transmembrane region" description="Helical" evidence="7">
    <location>
        <begin position="281"/>
        <end position="300"/>
    </location>
</feature>
<dbReference type="RefSeq" id="WP_119114570.1">
    <property type="nucleotide sequence ID" value="NZ_CBCSEO010000018.1"/>
</dbReference>
<dbReference type="AlphaFoldDB" id="A0A398B356"/>
<dbReference type="PANTHER" id="PTHR23513:SF19">
    <property type="entry name" value="MAJOR FACILITATOR SUPERFAMILY (MFS) PROFILE DOMAIN-CONTAINING PROTEIN"/>
    <property type="match status" value="1"/>
</dbReference>
<keyword evidence="4 7" id="KW-0812">Transmembrane</keyword>
<comment type="caution">
    <text evidence="8">The sequence shown here is derived from an EMBL/GenBank/DDBJ whole genome shotgun (WGS) entry which is preliminary data.</text>
</comment>
<dbReference type="Proteomes" id="UP000265816">
    <property type="component" value="Unassembled WGS sequence"/>
</dbReference>
<dbReference type="EMBL" id="QWVT01000040">
    <property type="protein sequence ID" value="RID82263.1"/>
    <property type="molecule type" value="Genomic_DNA"/>
</dbReference>
<keyword evidence="5 7" id="KW-1133">Transmembrane helix</keyword>
<proteinExistence type="predicted"/>
<protein>
    <submittedName>
        <fullName evidence="8">MFS transporter</fullName>
    </submittedName>
</protein>
<evidence type="ECO:0000256" key="6">
    <source>
        <dbReference type="ARBA" id="ARBA00023136"/>
    </source>
</evidence>
<dbReference type="Gene3D" id="1.20.1250.20">
    <property type="entry name" value="MFS general substrate transporter like domains"/>
    <property type="match status" value="1"/>
</dbReference>
<feature type="transmembrane region" description="Helical" evidence="7">
    <location>
        <begin position="249"/>
        <end position="269"/>
    </location>
</feature>
<organism evidence="8 9">
    <name type="scientific">Mesobacillus zeae</name>
    <dbReference type="NCBI Taxonomy" id="1917180"/>
    <lineage>
        <taxon>Bacteria</taxon>
        <taxon>Bacillati</taxon>
        <taxon>Bacillota</taxon>
        <taxon>Bacilli</taxon>
        <taxon>Bacillales</taxon>
        <taxon>Bacillaceae</taxon>
        <taxon>Mesobacillus</taxon>
    </lineage>
</organism>
<comment type="subcellular location">
    <subcellularLocation>
        <location evidence="1">Cell membrane</location>
        <topology evidence="1">Multi-pass membrane protein</topology>
    </subcellularLocation>
</comment>
<dbReference type="GO" id="GO:0005886">
    <property type="term" value="C:plasma membrane"/>
    <property type="evidence" value="ECO:0007669"/>
    <property type="project" value="UniProtKB-SubCell"/>
</dbReference>
<keyword evidence="9" id="KW-1185">Reference proteome</keyword>
<dbReference type="PANTHER" id="PTHR23513">
    <property type="entry name" value="INTEGRAL MEMBRANE EFFLUX PROTEIN-RELATED"/>
    <property type="match status" value="1"/>
</dbReference>
<feature type="transmembrane region" description="Helical" evidence="7">
    <location>
        <begin position="75"/>
        <end position="93"/>
    </location>
</feature>
<dbReference type="CDD" id="cd06173">
    <property type="entry name" value="MFS_MefA_like"/>
    <property type="match status" value="1"/>
</dbReference>
<evidence type="ECO:0000256" key="1">
    <source>
        <dbReference type="ARBA" id="ARBA00004651"/>
    </source>
</evidence>
<dbReference type="InterPro" id="IPR010290">
    <property type="entry name" value="TM_effector"/>
</dbReference>
<keyword evidence="3" id="KW-1003">Cell membrane</keyword>
<gene>
    <name evidence="8" type="ORF">D1970_19730</name>
</gene>
<evidence type="ECO:0000256" key="3">
    <source>
        <dbReference type="ARBA" id="ARBA00022475"/>
    </source>
</evidence>
<feature type="transmembrane region" description="Helical" evidence="7">
    <location>
        <begin position="208"/>
        <end position="237"/>
    </location>
</feature>
<feature type="transmembrane region" description="Helical" evidence="7">
    <location>
        <begin position="40"/>
        <end position="63"/>
    </location>
</feature>
<evidence type="ECO:0000313" key="8">
    <source>
        <dbReference type="EMBL" id="RID82263.1"/>
    </source>
</evidence>
<dbReference type="InterPro" id="IPR036259">
    <property type="entry name" value="MFS_trans_sf"/>
</dbReference>
<keyword evidence="2" id="KW-0813">Transport</keyword>
<evidence type="ECO:0000256" key="4">
    <source>
        <dbReference type="ARBA" id="ARBA00022692"/>
    </source>
</evidence>
<reference evidence="8 9" key="1">
    <citation type="submission" date="2018-08" db="EMBL/GenBank/DDBJ databases">
        <title>Bacillus jemisoniae sp. nov., Bacillus chryseoplanitiae sp. nov., Bacillus resnikiae sp. nov., and Bacillus frankliniae sp. nov., isolated from Viking spacecraft and associated surfaces.</title>
        <authorList>
            <person name="Seuylemezian A."/>
            <person name="Vaishampayan P."/>
        </authorList>
    </citation>
    <scope>NUCLEOTIDE SEQUENCE [LARGE SCALE GENOMIC DNA]</scope>
    <source>
        <strain evidence="8 9">JJ-247</strain>
    </source>
</reference>
<sequence>MKTLSFRLLWISQALANSGDIFYIVGLISVIHEISGSPLAMSMVPFISVMSRFVSGMLAPVLFDRYGLKKLLFQSQLWKTAVLFVLAAVLIAMESKSMVIYFVLSGLISLLDGVAAPITSSLTPKIVEKSELIKANSFLAIVTQTVQVAGWPAGAILISFAGADKAVMLTLALYVISSFCIFFIQIYGSESMAPLKPRGSFLSGWKALWAFPAIRSIALMEFFTLIAGGVWVAAVLYIYVEELGAGEEWWGYINSSYFIGTIFGGYLAYRWSKILENHLPAVMILSSLAIAVLTATFGLTRLPTAALVLSALCGIPYQLKEVANNTIIQFRSPDDLVAKIYSSMAVVINLTFGFSVLLIGWIAETFGVRNAFLFASALILVSAGIAYANKGNLTLENQERTTADS</sequence>
<dbReference type="SUPFAM" id="SSF103473">
    <property type="entry name" value="MFS general substrate transporter"/>
    <property type="match status" value="1"/>
</dbReference>
<evidence type="ECO:0000256" key="2">
    <source>
        <dbReference type="ARBA" id="ARBA00022448"/>
    </source>
</evidence>
<feature type="transmembrane region" description="Helical" evidence="7">
    <location>
        <begin position="370"/>
        <end position="388"/>
    </location>
</feature>
<evidence type="ECO:0000313" key="9">
    <source>
        <dbReference type="Proteomes" id="UP000265816"/>
    </source>
</evidence>
<keyword evidence="6 7" id="KW-0472">Membrane</keyword>
<name>A0A398B356_9BACI</name>